<dbReference type="InterPro" id="IPR033906">
    <property type="entry name" value="Lipase_N"/>
</dbReference>
<dbReference type="PIRSF" id="PIRSF000865">
    <property type="entry name" value="Lipoprotein_lipase_LIPH"/>
    <property type="match status" value="1"/>
</dbReference>
<dbReference type="Pfam" id="PF00151">
    <property type="entry name" value="Lipase"/>
    <property type="match status" value="1"/>
</dbReference>
<dbReference type="InterPro" id="IPR000734">
    <property type="entry name" value="TAG_lipase"/>
</dbReference>
<name>A0A1W0WWW5_HYPEX</name>
<feature type="active site" description="Charge relay system" evidence="4">
    <location>
        <position position="212"/>
    </location>
</feature>
<protein>
    <submittedName>
        <fullName evidence="8">Pancreatic lipase-related protein 2</fullName>
    </submittedName>
</protein>
<dbReference type="OrthoDB" id="199913at2759"/>
<feature type="active site" description="Nucleophile" evidence="4">
    <location>
        <position position="189"/>
    </location>
</feature>
<dbReference type="SUPFAM" id="SSF49723">
    <property type="entry name" value="Lipase/lipooxygenase domain (PLAT/LH2 domain)"/>
    <property type="match status" value="1"/>
</dbReference>
<dbReference type="GO" id="GO:0046872">
    <property type="term" value="F:metal ion binding"/>
    <property type="evidence" value="ECO:0007669"/>
    <property type="project" value="UniProtKB-KW"/>
</dbReference>
<feature type="binding site" evidence="5">
    <location>
        <position position="226"/>
    </location>
    <ligand>
        <name>Ca(2+)</name>
        <dbReference type="ChEBI" id="CHEBI:29108"/>
    </ligand>
</feature>
<dbReference type="Gene3D" id="2.60.60.20">
    <property type="entry name" value="PLAT/LH2 domain"/>
    <property type="match status" value="1"/>
</dbReference>
<organism evidence="8 9">
    <name type="scientific">Hypsibius exemplaris</name>
    <name type="common">Freshwater tardigrade</name>
    <dbReference type="NCBI Taxonomy" id="2072580"/>
    <lineage>
        <taxon>Eukaryota</taxon>
        <taxon>Metazoa</taxon>
        <taxon>Ecdysozoa</taxon>
        <taxon>Tardigrada</taxon>
        <taxon>Eutardigrada</taxon>
        <taxon>Parachela</taxon>
        <taxon>Hypsibioidea</taxon>
        <taxon>Hypsibiidae</taxon>
        <taxon>Hypsibius</taxon>
    </lineage>
</organism>
<keyword evidence="5" id="KW-0479">Metal-binding</keyword>
<feature type="binding site" evidence="5">
    <location>
        <position position="228"/>
    </location>
    <ligand>
        <name>Ca(2+)</name>
        <dbReference type="ChEBI" id="CHEBI:29108"/>
    </ligand>
</feature>
<accession>A0A1W0WWW5</accession>
<dbReference type="GO" id="GO:0016042">
    <property type="term" value="P:lipid catabolic process"/>
    <property type="evidence" value="ECO:0007669"/>
    <property type="project" value="TreeGrafter"/>
</dbReference>
<dbReference type="PANTHER" id="PTHR11610:SF173">
    <property type="entry name" value="LIPASE DOMAIN-CONTAINING PROTEIN-RELATED"/>
    <property type="match status" value="1"/>
</dbReference>
<evidence type="ECO:0000256" key="4">
    <source>
        <dbReference type="PIRSR" id="PIRSR000865-1"/>
    </source>
</evidence>
<evidence type="ECO:0000256" key="2">
    <source>
        <dbReference type="ARBA" id="ARBA00010701"/>
    </source>
</evidence>
<dbReference type="PANTHER" id="PTHR11610">
    <property type="entry name" value="LIPASE"/>
    <property type="match status" value="1"/>
</dbReference>
<feature type="active site" description="Charge relay system" evidence="4">
    <location>
        <position position="309"/>
    </location>
</feature>
<dbReference type="AlphaFoldDB" id="A0A1W0WWW5"/>
<comment type="caution">
    <text evidence="8">The sequence shown here is derived from an EMBL/GenBank/DDBJ whole genome shotgun (WGS) entry which is preliminary data.</text>
</comment>
<comment type="subcellular location">
    <subcellularLocation>
        <location evidence="1">Secreted</location>
    </subcellularLocation>
</comment>
<evidence type="ECO:0000313" key="8">
    <source>
        <dbReference type="EMBL" id="OQV19673.1"/>
    </source>
</evidence>
<sequence>MESGYRKPPILYDGTAYYCGLTCVATLLFVAQSDALEACCADLGCFSSDRPFFHLLYRPVLTVPNCDILPRLKLYLNTRENPVDPDLLDPYTIPSIVHSKLRADRETKILIHGHTDNYDWAWWKDIRTELLLEEDFNVIRVDWSAGNTPPYIQAIANSRLVGAFVAKFIGILRDRLNFDVAKIHVIGHSLGAQTAGYVGERVHLLGRITGLDPAGPGFGYMPPEVRLDPTDAVVVDTIVSDGVAPFRWGFGSNQAMGHLNFYPNGGSNQPGCDNGPLDPFISGPTQNSSSFGFIDSLVASSYEALACSHIRALTMFLETISSRRCSMKAFQCDSYSAYQRGDCFTCQGVVEGEKCSIMGVHANLSRAEQGVLKNYYVESTDTIPFCASAFKVQIKLQAKNNINDARTEKGQLFMKIYGTLGTTERATLTAEDTDFSPGQTLIQMTDVPFVNELGNIQSVVFSWKSKRSLLPTEWLRRKYLHIDGNFELINDKGVRTVLRPTRSTVEDGKDLLANIIM</sequence>
<dbReference type="EMBL" id="MTYJ01000036">
    <property type="protein sequence ID" value="OQV19673.1"/>
    <property type="molecule type" value="Genomic_DNA"/>
</dbReference>
<reference evidence="9" key="1">
    <citation type="submission" date="2017-01" db="EMBL/GenBank/DDBJ databases">
        <title>Comparative genomics of anhydrobiosis in the tardigrade Hypsibius dujardini.</title>
        <authorList>
            <person name="Yoshida Y."/>
            <person name="Koutsovoulos G."/>
            <person name="Laetsch D."/>
            <person name="Stevens L."/>
            <person name="Kumar S."/>
            <person name="Horikawa D."/>
            <person name="Ishino K."/>
            <person name="Komine S."/>
            <person name="Tomita M."/>
            <person name="Blaxter M."/>
            <person name="Arakawa K."/>
        </authorList>
    </citation>
    <scope>NUCLEOTIDE SEQUENCE [LARGE SCALE GENOMIC DNA]</scope>
    <source>
        <strain evidence="9">Z151</strain>
    </source>
</reference>
<dbReference type="PRINTS" id="PR00821">
    <property type="entry name" value="TAGLIPASE"/>
</dbReference>
<evidence type="ECO:0000313" key="9">
    <source>
        <dbReference type="Proteomes" id="UP000192578"/>
    </source>
</evidence>
<evidence type="ECO:0000256" key="3">
    <source>
        <dbReference type="ARBA" id="ARBA00022525"/>
    </source>
</evidence>
<dbReference type="GO" id="GO:0052689">
    <property type="term" value="F:carboxylic ester hydrolase activity"/>
    <property type="evidence" value="ECO:0007669"/>
    <property type="project" value="InterPro"/>
</dbReference>
<dbReference type="InterPro" id="IPR029058">
    <property type="entry name" value="AB_hydrolase_fold"/>
</dbReference>
<dbReference type="InterPro" id="IPR036392">
    <property type="entry name" value="PLAT/LH2_dom_sf"/>
</dbReference>
<comment type="similarity">
    <text evidence="2 6">Belongs to the AB hydrolase superfamily. Lipase family.</text>
</comment>
<feature type="binding site" evidence="5">
    <location>
        <position position="231"/>
    </location>
    <ligand>
        <name>Ca(2+)</name>
        <dbReference type="ChEBI" id="CHEBI:29108"/>
    </ligand>
</feature>
<dbReference type="GO" id="GO:0005615">
    <property type="term" value="C:extracellular space"/>
    <property type="evidence" value="ECO:0007669"/>
    <property type="project" value="TreeGrafter"/>
</dbReference>
<evidence type="ECO:0000256" key="1">
    <source>
        <dbReference type="ARBA" id="ARBA00004613"/>
    </source>
</evidence>
<dbReference type="Gene3D" id="3.40.50.1820">
    <property type="entry name" value="alpha/beta hydrolase"/>
    <property type="match status" value="1"/>
</dbReference>
<feature type="domain" description="Lipase" evidence="7">
    <location>
        <begin position="37"/>
        <end position="385"/>
    </location>
</feature>
<dbReference type="InterPro" id="IPR016272">
    <property type="entry name" value="Lipase_LIPH"/>
</dbReference>
<keyword evidence="9" id="KW-1185">Reference proteome</keyword>
<evidence type="ECO:0000256" key="5">
    <source>
        <dbReference type="PIRSR" id="PIRSR000865-2"/>
    </source>
</evidence>
<dbReference type="InterPro" id="IPR013818">
    <property type="entry name" value="Lipase"/>
</dbReference>
<dbReference type="SUPFAM" id="SSF53474">
    <property type="entry name" value="alpha/beta-Hydrolases"/>
    <property type="match status" value="1"/>
</dbReference>
<dbReference type="Proteomes" id="UP000192578">
    <property type="component" value="Unassembled WGS sequence"/>
</dbReference>
<proteinExistence type="inferred from homology"/>
<keyword evidence="5" id="KW-0106">Calcium</keyword>
<keyword evidence="3" id="KW-0964">Secreted</keyword>
<evidence type="ECO:0000256" key="6">
    <source>
        <dbReference type="RuleBase" id="RU004262"/>
    </source>
</evidence>
<gene>
    <name evidence="8" type="ORF">BV898_06215</name>
</gene>
<evidence type="ECO:0000259" key="7">
    <source>
        <dbReference type="Pfam" id="PF00151"/>
    </source>
</evidence>
<dbReference type="GO" id="GO:0016298">
    <property type="term" value="F:lipase activity"/>
    <property type="evidence" value="ECO:0007669"/>
    <property type="project" value="InterPro"/>
</dbReference>
<dbReference type="CDD" id="cd00707">
    <property type="entry name" value="Pancreat_lipase_like"/>
    <property type="match status" value="1"/>
</dbReference>